<dbReference type="CDD" id="cd09641">
    <property type="entry name" value="Cas3''_I"/>
    <property type="match status" value="1"/>
</dbReference>
<dbReference type="SMART" id="SM00490">
    <property type="entry name" value="HELICc"/>
    <property type="match status" value="1"/>
</dbReference>
<evidence type="ECO:0000256" key="3">
    <source>
        <dbReference type="ARBA" id="ARBA00022722"/>
    </source>
</evidence>
<evidence type="ECO:0000256" key="9">
    <source>
        <dbReference type="ARBA" id="ARBA00023118"/>
    </source>
</evidence>
<evidence type="ECO:0000256" key="5">
    <source>
        <dbReference type="ARBA" id="ARBA00022741"/>
    </source>
</evidence>
<evidence type="ECO:0000313" key="13">
    <source>
        <dbReference type="Proteomes" id="UP001461341"/>
    </source>
</evidence>
<sequence>MNMVLAKSNQVRLRDHIQDLNMVFESFREKLAESAFWAEIEQTLRLAILCHDLGKVLPSFQLKVLGNEGYQPFDIHFNIPHSLASLFFVDPTFLEKEVGRERADFLLTTVAFHHFRENFFEYLGGRNDQLVAFCKKLLQDEEWREGLLQNLKQEMEGITTLAEHPGLLSFNRKLAEALANGLTLLDFVFLPYRAEGLPARLGFKGERERFFVLLSGFLQRCDHFASFCEEEGRFFNPEEKGLTGEEVWNKLTSSLREKAGVSKLWQEEILEGKREQNFILIAPTGCGKTEFAFLWAGGSKLFYTLPLRAAVNQMYRRGKMLWGDSLGLLHSDADLVFLEEALGKTGSEYEDNYTAYHLSRQLAFPACISTGDQFFPYALRPPGYEKIYATFSYARLVIDEVQAYSPEAAAIVVKFTEDLTKMGGKFLLMTATLPEFVKREIMQRTGVPEASFINLYEKERARFERIRKHRVKAFRAENPSFLTERILEEARRDGGQRVLVVVNTVPRAQELYKELRNLKSQDIELLLLHSRFTVSDRQSLEEEVERSFRNPKEVPDGAKILVATQVVEASLDMDADILFTELAPLDSLVQRMGRVLRRIGPQFDSPGEGVYRAPSGKEYRITLNVPNVYLFSTEETIKSSPYPWELLAGSILIFNGLFAGKSEEEIKEEIVNAVNEQGKNSLEIEEGEILLSEYDKYRLVWFFYQAMEETNTEYIKTFFNTLSILDAGYVSSRKSEAQKVFRRITDVSVVPENLLQAFYRDVVAFVSDDLCEERKSFAAFKRDILSKYVVSVSWAVAKEAVTKGAKAFHRLFNLASSYEQELFGKYPLQSWLDNVFVVPGDYSDLGFTKVKAKEQKAMADDGNIL</sequence>
<protein>
    <submittedName>
        <fullName evidence="12">CRISPR-associated helicase Cas3</fullName>
    </submittedName>
</protein>
<dbReference type="Proteomes" id="UP001461341">
    <property type="component" value="Chromosome"/>
</dbReference>
<dbReference type="InterPro" id="IPR006483">
    <property type="entry name" value="CRISPR-assoc_Cas3_HD"/>
</dbReference>
<proteinExistence type="inferred from homology"/>
<dbReference type="SMART" id="SM00487">
    <property type="entry name" value="DEXDc"/>
    <property type="match status" value="1"/>
</dbReference>
<dbReference type="PROSITE" id="PS51192">
    <property type="entry name" value="HELICASE_ATP_BIND_1"/>
    <property type="match status" value="1"/>
</dbReference>
<organism evidence="12 13">
    <name type="scientific">Thermatribacter velox</name>
    <dbReference type="NCBI Taxonomy" id="3039681"/>
    <lineage>
        <taxon>Bacteria</taxon>
        <taxon>Pseudomonadati</taxon>
        <taxon>Atribacterota</taxon>
        <taxon>Atribacteria</taxon>
        <taxon>Atribacterales</taxon>
        <taxon>Thermatribacteraceae</taxon>
        <taxon>Thermatribacter</taxon>
    </lineage>
</organism>
<dbReference type="InterPro" id="IPR014001">
    <property type="entry name" value="Helicase_ATP-bd"/>
</dbReference>
<dbReference type="RefSeq" id="WP_369017648.1">
    <property type="nucleotide sequence ID" value="NZ_CP121689.1"/>
</dbReference>
<keyword evidence="3" id="KW-0540">Nuclease</keyword>
<dbReference type="PANTHER" id="PTHR47963:SF9">
    <property type="entry name" value="CRISPR-ASSOCIATED ENDONUCLEASE_HELICASE CAS3"/>
    <property type="match status" value="1"/>
</dbReference>
<evidence type="ECO:0000256" key="8">
    <source>
        <dbReference type="ARBA" id="ARBA00022840"/>
    </source>
</evidence>
<keyword evidence="9" id="KW-0051">Antiviral defense</keyword>
<comment type="similarity">
    <text evidence="1">In the N-terminal section; belongs to the CRISPR-associated nuclease Cas3-HD family.</text>
</comment>
<dbReference type="PANTHER" id="PTHR47963">
    <property type="entry name" value="DEAD-BOX ATP-DEPENDENT RNA HELICASE 47, MITOCHONDRIAL"/>
    <property type="match status" value="1"/>
</dbReference>
<dbReference type="Pfam" id="PF22590">
    <property type="entry name" value="Cas3-like_C_2"/>
    <property type="match status" value="1"/>
</dbReference>
<evidence type="ECO:0000313" key="12">
    <source>
        <dbReference type="EMBL" id="WZL75501.1"/>
    </source>
</evidence>
<dbReference type="Gene3D" id="3.40.50.300">
    <property type="entry name" value="P-loop containing nucleotide triphosphate hydrolases"/>
    <property type="match status" value="2"/>
</dbReference>
<dbReference type="InterPro" id="IPR050547">
    <property type="entry name" value="DEAD_box_RNA_helicases"/>
</dbReference>
<name>A0ABZ2YBH8_9BACT</name>
<dbReference type="InterPro" id="IPR006474">
    <property type="entry name" value="Helicase_Cas3_CRISPR-ass_core"/>
</dbReference>
<dbReference type="PROSITE" id="PS51643">
    <property type="entry name" value="HD_CAS3"/>
    <property type="match status" value="1"/>
</dbReference>
<keyword evidence="4" id="KW-0479">Metal-binding</keyword>
<dbReference type="NCBIfam" id="TIGR01587">
    <property type="entry name" value="cas3_core"/>
    <property type="match status" value="1"/>
</dbReference>
<feature type="domain" description="Helicase ATP-binding" evidence="10">
    <location>
        <begin position="269"/>
        <end position="451"/>
    </location>
</feature>
<dbReference type="InterPro" id="IPR038257">
    <property type="entry name" value="CRISPR-assoc_Cas3_HD_sf"/>
</dbReference>
<evidence type="ECO:0000256" key="7">
    <source>
        <dbReference type="ARBA" id="ARBA00022806"/>
    </source>
</evidence>
<keyword evidence="5" id="KW-0547">Nucleotide-binding</keyword>
<evidence type="ECO:0000259" key="11">
    <source>
        <dbReference type="PROSITE" id="PS51643"/>
    </source>
</evidence>
<dbReference type="InterPro" id="IPR011545">
    <property type="entry name" value="DEAD/DEAH_box_helicase_dom"/>
</dbReference>
<keyword evidence="8" id="KW-0067">ATP-binding</keyword>
<evidence type="ECO:0000256" key="4">
    <source>
        <dbReference type="ARBA" id="ARBA00022723"/>
    </source>
</evidence>
<keyword evidence="13" id="KW-1185">Reference proteome</keyword>
<dbReference type="Gene3D" id="1.10.3210.30">
    <property type="match status" value="1"/>
</dbReference>
<dbReference type="InterPro" id="IPR027417">
    <property type="entry name" value="P-loop_NTPase"/>
</dbReference>
<dbReference type="Pfam" id="PF18019">
    <property type="entry name" value="Cas3_HD"/>
    <property type="match status" value="1"/>
</dbReference>
<evidence type="ECO:0000259" key="10">
    <source>
        <dbReference type="PROSITE" id="PS51192"/>
    </source>
</evidence>
<evidence type="ECO:0000256" key="1">
    <source>
        <dbReference type="ARBA" id="ARBA00006847"/>
    </source>
</evidence>
<comment type="similarity">
    <text evidence="2">In the central section; belongs to the CRISPR-associated helicase Cas3 family.</text>
</comment>
<gene>
    <name evidence="12" type="primary">cas3</name>
    <name evidence="12" type="ORF">QBE54_07855</name>
</gene>
<dbReference type="EMBL" id="CP121689">
    <property type="protein sequence ID" value="WZL75501.1"/>
    <property type="molecule type" value="Genomic_DNA"/>
</dbReference>
<dbReference type="SUPFAM" id="SSF52540">
    <property type="entry name" value="P-loop containing nucleoside triphosphate hydrolases"/>
    <property type="match status" value="1"/>
</dbReference>
<evidence type="ECO:0000256" key="2">
    <source>
        <dbReference type="ARBA" id="ARBA00009046"/>
    </source>
</evidence>
<keyword evidence="7" id="KW-0347">Helicase</keyword>
<accession>A0ABZ2YBH8</accession>
<reference evidence="12 13" key="1">
    <citation type="submission" date="2023-03" db="EMBL/GenBank/DDBJ databases">
        <title>Novel Species.</title>
        <authorList>
            <person name="Ma S."/>
        </authorList>
    </citation>
    <scope>NUCLEOTIDE SEQUENCE [LARGE SCALE GENOMIC DNA]</scope>
    <source>
        <strain evidence="12 13">B11</strain>
    </source>
</reference>
<feature type="domain" description="HD Cas3-type" evidence="11">
    <location>
        <begin position="6"/>
        <end position="224"/>
    </location>
</feature>
<keyword evidence="6" id="KW-0378">Hydrolase</keyword>
<evidence type="ECO:0000256" key="6">
    <source>
        <dbReference type="ARBA" id="ARBA00022801"/>
    </source>
</evidence>
<dbReference type="Pfam" id="PF00270">
    <property type="entry name" value="DEAD"/>
    <property type="match status" value="1"/>
</dbReference>
<dbReference type="InterPro" id="IPR001650">
    <property type="entry name" value="Helicase_C-like"/>
</dbReference>
<dbReference type="NCBIfam" id="TIGR01596">
    <property type="entry name" value="cas3_HD"/>
    <property type="match status" value="1"/>
</dbReference>
<dbReference type="InterPro" id="IPR054712">
    <property type="entry name" value="Cas3-like_dom"/>
</dbReference>